<proteinExistence type="inferred from homology"/>
<dbReference type="Gene3D" id="3.40.1180.10">
    <property type="entry name" value="Decaprenyl diphosphate synthase-like"/>
    <property type="match status" value="1"/>
</dbReference>
<evidence type="ECO:0000256" key="6">
    <source>
        <dbReference type="SAM" id="Coils"/>
    </source>
</evidence>
<dbReference type="GO" id="GO:0016094">
    <property type="term" value="P:polyprenol biosynthetic process"/>
    <property type="evidence" value="ECO:0007669"/>
    <property type="project" value="TreeGrafter"/>
</dbReference>
<protein>
    <recommendedName>
        <fullName evidence="5">Alkyl transferase</fullName>
        <ecNumber evidence="5">2.5.1.-</ecNumber>
    </recommendedName>
</protein>
<gene>
    <name evidence="7" type="ORF">SPHA_31514</name>
</gene>
<dbReference type="InterPro" id="IPR001441">
    <property type="entry name" value="UPP_synth-like"/>
</dbReference>
<keyword evidence="6" id="KW-0175">Coiled coil</keyword>
<dbReference type="EMBL" id="CAHIKZ030001296">
    <property type="protein sequence ID" value="CAE1259047.1"/>
    <property type="molecule type" value="Genomic_DNA"/>
</dbReference>
<evidence type="ECO:0000256" key="3">
    <source>
        <dbReference type="ARBA" id="ARBA00022842"/>
    </source>
</evidence>
<dbReference type="GO" id="GO:0005783">
    <property type="term" value="C:endoplasmic reticulum"/>
    <property type="evidence" value="ECO:0007669"/>
    <property type="project" value="TreeGrafter"/>
</dbReference>
<evidence type="ECO:0000256" key="2">
    <source>
        <dbReference type="ARBA" id="ARBA00022679"/>
    </source>
</evidence>
<dbReference type="PANTHER" id="PTHR10291:SF43">
    <property type="entry name" value="DEHYDRODOLICHYL DIPHOSPHATE SYNTHASE COMPLEX SUBUNIT DHDDS"/>
    <property type="match status" value="1"/>
</dbReference>
<dbReference type="Pfam" id="PF01255">
    <property type="entry name" value="Prenyltransf"/>
    <property type="match status" value="1"/>
</dbReference>
<keyword evidence="3" id="KW-0460">Magnesium</keyword>
<accession>A0A812CDL1</accession>
<dbReference type="GO" id="GO:1904423">
    <property type="term" value="C:dehydrodolichyl diphosphate synthase complex"/>
    <property type="evidence" value="ECO:0007669"/>
    <property type="project" value="TreeGrafter"/>
</dbReference>
<dbReference type="CDD" id="cd00475">
    <property type="entry name" value="Cis_IPPS"/>
    <property type="match status" value="1"/>
</dbReference>
<name>A0A812CDL1_ACAPH</name>
<comment type="catalytic activity">
    <reaction evidence="4">
        <text>n isopentenyl diphosphate + (2E,6E)-farnesyl diphosphate = a di-trans,poly-cis-polyprenyl diphosphate + n diphosphate</text>
        <dbReference type="Rhea" id="RHEA:53008"/>
        <dbReference type="Rhea" id="RHEA-COMP:19494"/>
        <dbReference type="ChEBI" id="CHEBI:33019"/>
        <dbReference type="ChEBI" id="CHEBI:128769"/>
        <dbReference type="ChEBI" id="CHEBI:136960"/>
        <dbReference type="ChEBI" id="CHEBI:175763"/>
        <dbReference type="EC" id="2.5.1.87"/>
    </reaction>
</comment>
<evidence type="ECO:0000256" key="5">
    <source>
        <dbReference type="RuleBase" id="RU363018"/>
    </source>
</evidence>
<dbReference type="EC" id="2.5.1.-" evidence="5"/>
<evidence type="ECO:0000256" key="4">
    <source>
        <dbReference type="ARBA" id="ARBA00047353"/>
    </source>
</evidence>
<dbReference type="HAMAP" id="MF_01139">
    <property type="entry name" value="ISPT"/>
    <property type="match status" value="1"/>
</dbReference>
<dbReference type="GO" id="GO:0045547">
    <property type="term" value="F:ditrans,polycis-polyprenyl diphosphate synthase [(2E,6E)-farnesyl diphosphate specific] activity"/>
    <property type="evidence" value="ECO:0007669"/>
    <property type="project" value="UniProtKB-EC"/>
</dbReference>
<dbReference type="InterPro" id="IPR036424">
    <property type="entry name" value="UPP_synth-like_sf"/>
</dbReference>
<evidence type="ECO:0000313" key="7">
    <source>
        <dbReference type="EMBL" id="CAE1259047.1"/>
    </source>
</evidence>
<evidence type="ECO:0000256" key="1">
    <source>
        <dbReference type="ARBA" id="ARBA00005432"/>
    </source>
</evidence>
<dbReference type="OrthoDB" id="4173905at2759"/>
<dbReference type="Proteomes" id="UP000597762">
    <property type="component" value="Unassembled WGS sequence"/>
</dbReference>
<keyword evidence="8" id="KW-1185">Reference proteome</keyword>
<organism evidence="7 8">
    <name type="scientific">Acanthosepion pharaonis</name>
    <name type="common">Pharaoh cuttlefish</name>
    <name type="synonym">Sepia pharaonis</name>
    <dbReference type="NCBI Taxonomy" id="158019"/>
    <lineage>
        <taxon>Eukaryota</taxon>
        <taxon>Metazoa</taxon>
        <taxon>Spiralia</taxon>
        <taxon>Lophotrochozoa</taxon>
        <taxon>Mollusca</taxon>
        <taxon>Cephalopoda</taxon>
        <taxon>Coleoidea</taxon>
        <taxon>Decapodiformes</taxon>
        <taxon>Sepiida</taxon>
        <taxon>Sepiina</taxon>
        <taxon>Sepiidae</taxon>
        <taxon>Acanthosepion</taxon>
    </lineage>
</organism>
<dbReference type="PANTHER" id="PTHR10291">
    <property type="entry name" value="DEHYDRODOLICHYL DIPHOSPHATE SYNTHASE FAMILY MEMBER"/>
    <property type="match status" value="1"/>
</dbReference>
<comment type="caution">
    <text evidence="7">The sequence shown here is derived from an EMBL/GenBank/DDBJ whole genome shotgun (WGS) entry which is preliminary data.</text>
</comment>
<comment type="similarity">
    <text evidence="1 5">Belongs to the UPP synthase family.</text>
</comment>
<sequence length="302" mass="34809">MDGNRRFASKKCIERSQGHMRGVEKLAEVLEWCLNLGISEVTVYAFSIDNFKRSKEEVDCLMELARQRAKRLLEEKDELNKHGVCVRLIGNLNLLPQDIQNIIVEVVNLSKNNTRAFLNICLAYSSQDEISTAIKDVAEGVQMGLLKTSDVDQQLLQNCMYTNKSPNPDLLIRTSGEVRLSGFLAWQSTFSCLSFLKVLWPEFSVWHLYLAVLNYQQNHNSIQVAVNYNNKECEHLQMTSDYENAIMERNAEHNCLEEELSSLSASKNYVYALQRKQRVDAFLSYLYNKREAYIQNICTKIL</sequence>
<dbReference type="FunFam" id="3.40.1180.10:FF:000005">
    <property type="entry name" value="Alkyl transferase"/>
    <property type="match status" value="1"/>
</dbReference>
<dbReference type="NCBIfam" id="TIGR00055">
    <property type="entry name" value="uppS"/>
    <property type="match status" value="1"/>
</dbReference>
<reference evidence="7" key="1">
    <citation type="submission" date="2021-01" db="EMBL/GenBank/DDBJ databases">
        <authorList>
            <person name="Li R."/>
            <person name="Bekaert M."/>
        </authorList>
    </citation>
    <scope>NUCLEOTIDE SEQUENCE</scope>
    <source>
        <strain evidence="7">Farmed</strain>
    </source>
</reference>
<feature type="coiled-coil region" evidence="6">
    <location>
        <begin position="55"/>
        <end position="82"/>
    </location>
</feature>
<evidence type="ECO:0000313" key="8">
    <source>
        <dbReference type="Proteomes" id="UP000597762"/>
    </source>
</evidence>
<keyword evidence="2 5" id="KW-0808">Transferase</keyword>
<dbReference type="SUPFAM" id="SSF64005">
    <property type="entry name" value="Undecaprenyl diphosphate synthase"/>
    <property type="match status" value="1"/>
</dbReference>
<dbReference type="AlphaFoldDB" id="A0A812CDL1"/>